<evidence type="ECO:0000313" key="2">
    <source>
        <dbReference type="EMBL" id="GFS34954.1"/>
    </source>
</evidence>
<proteinExistence type="predicted"/>
<sequence length="95" mass="10984">MSDHKPARTKNTSCIRRAPVERKKRHRQKQTFFIFFGCHDNLASIFFTVARQHRCSVRCEAACLTYFALTQYDLLEQSGLFEIVLLLDTISATGK</sequence>
<keyword evidence="3" id="KW-1185">Reference proteome</keyword>
<organism evidence="2 3">
    <name type="scientific">Nephila pilipes</name>
    <name type="common">Giant wood spider</name>
    <name type="synonym">Nephila maculata</name>
    <dbReference type="NCBI Taxonomy" id="299642"/>
    <lineage>
        <taxon>Eukaryota</taxon>
        <taxon>Metazoa</taxon>
        <taxon>Ecdysozoa</taxon>
        <taxon>Arthropoda</taxon>
        <taxon>Chelicerata</taxon>
        <taxon>Arachnida</taxon>
        <taxon>Araneae</taxon>
        <taxon>Araneomorphae</taxon>
        <taxon>Entelegynae</taxon>
        <taxon>Araneoidea</taxon>
        <taxon>Nephilidae</taxon>
        <taxon>Nephila</taxon>
    </lineage>
</organism>
<comment type="caution">
    <text evidence="2">The sequence shown here is derived from an EMBL/GenBank/DDBJ whole genome shotgun (WGS) entry which is preliminary data.</text>
</comment>
<accession>A0A8X6J4S3</accession>
<dbReference type="Proteomes" id="UP000887013">
    <property type="component" value="Unassembled WGS sequence"/>
</dbReference>
<gene>
    <name evidence="2" type="ORF">NPIL_207121</name>
</gene>
<name>A0A8X6J4S3_NEPPI</name>
<feature type="region of interest" description="Disordered" evidence="1">
    <location>
        <begin position="1"/>
        <end position="25"/>
    </location>
</feature>
<evidence type="ECO:0000256" key="1">
    <source>
        <dbReference type="SAM" id="MobiDB-lite"/>
    </source>
</evidence>
<protein>
    <submittedName>
        <fullName evidence="2">Uncharacterized protein</fullName>
    </submittedName>
</protein>
<dbReference type="EMBL" id="BMAW01042584">
    <property type="protein sequence ID" value="GFS34954.1"/>
    <property type="molecule type" value="Genomic_DNA"/>
</dbReference>
<reference evidence="2" key="1">
    <citation type="submission" date="2020-08" db="EMBL/GenBank/DDBJ databases">
        <title>Multicomponent nature underlies the extraordinary mechanical properties of spider dragline silk.</title>
        <authorList>
            <person name="Kono N."/>
            <person name="Nakamura H."/>
            <person name="Mori M."/>
            <person name="Yoshida Y."/>
            <person name="Ohtoshi R."/>
            <person name="Malay A.D."/>
            <person name="Moran D.A.P."/>
            <person name="Tomita M."/>
            <person name="Numata K."/>
            <person name="Arakawa K."/>
        </authorList>
    </citation>
    <scope>NUCLEOTIDE SEQUENCE</scope>
</reference>
<dbReference type="AlphaFoldDB" id="A0A8X6J4S3"/>
<evidence type="ECO:0000313" key="3">
    <source>
        <dbReference type="Proteomes" id="UP000887013"/>
    </source>
</evidence>